<dbReference type="OMA" id="KGTCILY"/>
<dbReference type="PANTHER" id="PTHR15288">
    <property type="entry name" value="DENN DOMAIN-CONTAINING PROTEIN 2"/>
    <property type="match status" value="1"/>
</dbReference>
<protein>
    <submittedName>
        <fullName evidence="3">RAS signaling inhibitor ST5</fullName>
    </submittedName>
</protein>
<feature type="region of interest" description="Disordered" evidence="1">
    <location>
        <begin position="54"/>
        <end position="84"/>
    </location>
</feature>
<dbReference type="InterPro" id="IPR037516">
    <property type="entry name" value="Tripartite_DENN"/>
</dbReference>
<proteinExistence type="predicted"/>
<dbReference type="Gene3D" id="3.40.50.11500">
    <property type="match status" value="1"/>
</dbReference>
<dbReference type="InterPro" id="IPR043153">
    <property type="entry name" value="DENN_C"/>
</dbReference>
<dbReference type="RefSeq" id="XP_024585165.1">
    <property type="nucleotide sequence ID" value="XM_024719914.1"/>
</dbReference>
<dbReference type="SMART" id="SM00799">
    <property type="entry name" value="DENN"/>
    <property type="match status" value="1"/>
</dbReference>
<feature type="region of interest" description="Disordered" evidence="1">
    <location>
        <begin position="1"/>
        <end position="22"/>
    </location>
</feature>
<sequence length="699" mass="78280">MSESEEDGSSISKQKSIFSGMGRVKQINHLREKWSPKHKSSLVDRCYVDTPPLYSSSNRSSRGKLPASDNKRHARRRSQFVSGSPRTQCAVNTLDMERYLAINTWLEDNGIDVAQSNRSKGYTDQISNDHELFDDMYCSLEVLEHNLQAELSDLDINDDCRGDSLTNERQDQTNVCTSGRPALFDYLAVIGPDMLDVKMRNFWNHRENVFEATVAFAYPTTSQLHAESLEHFCFPNGIESTNANVNASPNLEVGDFFVLLISGGGLQGQSVQYAMCMKATLSFQSGSDDESYWRLPICYCIIAQIPFIFFFRSVLRNLYEHLRNDLKLSAGSLPLSSIVTDNHAGFIDDILQHLQLVSLPEKGSSISVDVFPSPSLVLTLTRPHNEYDQDEKVALLLQWALSSLLSHLSIDRVLWILSLLLLETKLIVVSDDIPLLSSSTLGFASLLHPLVWAGPLISVLPPSMHEFMEAPVPFICGVTELPREFSCMKGTCILYITEDRVQRHIEDERAADSLRMPESENLSSDLTRFTKQMLGPISASTPPDVVTPLSVHLVINRVRRHIEHLISISTSTEEVHRARAKGNCLDISEMKFINEFIRTQMCQKYHDDQFVPPFVKNSSQQHPVLQTISDETLTTKFSVSTHKNGLKSASIELFQIAMGGVSTLPRSSSQSAENSYIIDSKVAIPNLVDPLQLSTLTDS</sequence>
<feature type="domain" description="UDENN" evidence="2">
    <location>
        <begin position="195"/>
        <end position="616"/>
    </location>
</feature>
<name>A0A0P1B469_PLAHL</name>
<dbReference type="Proteomes" id="UP000054928">
    <property type="component" value="Unassembled WGS sequence"/>
</dbReference>
<evidence type="ECO:0000313" key="3">
    <source>
        <dbReference type="EMBL" id="CEG48796.1"/>
    </source>
</evidence>
<evidence type="ECO:0000259" key="2">
    <source>
        <dbReference type="PROSITE" id="PS50211"/>
    </source>
</evidence>
<evidence type="ECO:0000313" key="4">
    <source>
        <dbReference type="Proteomes" id="UP000054928"/>
    </source>
</evidence>
<dbReference type="STRING" id="4781.A0A0P1B469"/>
<dbReference type="AlphaFoldDB" id="A0A0P1B469"/>
<organism evidence="3 4">
    <name type="scientific">Plasmopara halstedii</name>
    <name type="common">Downy mildew of sunflower</name>
    <dbReference type="NCBI Taxonomy" id="4781"/>
    <lineage>
        <taxon>Eukaryota</taxon>
        <taxon>Sar</taxon>
        <taxon>Stramenopiles</taxon>
        <taxon>Oomycota</taxon>
        <taxon>Peronosporomycetes</taxon>
        <taxon>Peronosporales</taxon>
        <taxon>Peronosporaceae</taxon>
        <taxon>Plasmopara</taxon>
    </lineage>
</organism>
<dbReference type="InterPro" id="IPR051942">
    <property type="entry name" value="DENN_domain_containing_2"/>
</dbReference>
<dbReference type="Pfam" id="PF02141">
    <property type="entry name" value="DENN"/>
    <property type="match status" value="1"/>
</dbReference>
<dbReference type="GeneID" id="36401651"/>
<evidence type="ECO:0000256" key="1">
    <source>
        <dbReference type="SAM" id="MobiDB-lite"/>
    </source>
</evidence>
<dbReference type="PANTHER" id="PTHR15288:SF0">
    <property type="entry name" value="UDENN DOMAIN-CONTAINING PROTEIN"/>
    <property type="match status" value="1"/>
</dbReference>
<dbReference type="PROSITE" id="PS50211">
    <property type="entry name" value="DENN"/>
    <property type="match status" value="1"/>
</dbReference>
<accession>A0A0P1B469</accession>
<reference evidence="4" key="1">
    <citation type="submission" date="2014-09" db="EMBL/GenBank/DDBJ databases">
        <authorList>
            <person name="Sharma Rahul"/>
            <person name="Thines Marco"/>
        </authorList>
    </citation>
    <scope>NUCLEOTIDE SEQUENCE [LARGE SCALE GENOMIC DNA]</scope>
</reference>
<dbReference type="EMBL" id="CCYD01003042">
    <property type="protein sequence ID" value="CEG48796.1"/>
    <property type="molecule type" value="Genomic_DNA"/>
</dbReference>
<dbReference type="OrthoDB" id="6019893at2759"/>
<dbReference type="Gene3D" id="3.30.450.200">
    <property type="match status" value="1"/>
</dbReference>
<keyword evidence="4" id="KW-1185">Reference proteome</keyword>
<dbReference type="InterPro" id="IPR001194">
    <property type="entry name" value="cDENN_dom"/>
</dbReference>